<reference evidence="7" key="1">
    <citation type="journal article" date="2022" name="G3 (Bethesda)">
        <title>High quality genome of the basidiomycete yeast Dioszegia hungarica PDD-24b-2 isolated from cloud water.</title>
        <authorList>
            <person name="Jarrige D."/>
            <person name="Haridas S."/>
            <person name="Bleykasten-Grosshans C."/>
            <person name="Joly M."/>
            <person name="Nadalig T."/>
            <person name="Sancelme M."/>
            <person name="Vuilleumier S."/>
            <person name="Grigoriev I.V."/>
            <person name="Amato P."/>
            <person name="Bringel F."/>
        </authorList>
    </citation>
    <scope>NUCLEOTIDE SEQUENCE</scope>
    <source>
        <strain evidence="7">PDD-24b-2</strain>
    </source>
</reference>
<dbReference type="GO" id="GO:0005743">
    <property type="term" value="C:mitochondrial inner membrane"/>
    <property type="evidence" value="ECO:0007669"/>
    <property type="project" value="UniProtKB-SubCell"/>
</dbReference>
<proteinExistence type="inferred from homology"/>
<gene>
    <name evidence="7" type="ORF">MKK02DRAFT_36171</name>
</gene>
<comment type="subcellular location">
    <subcellularLocation>
        <location evidence="1">Membrane</location>
    </subcellularLocation>
    <subcellularLocation>
        <location evidence="5">Mitochondrion inner membrane</location>
        <topology evidence="5">Multi-pass membrane protein</topology>
    </subcellularLocation>
</comment>
<organism evidence="7 8">
    <name type="scientific">Dioszegia hungarica</name>
    <dbReference type="NCBI Taxonomy" id="4972"/>
    <lineage>
        <taxon>Eukaryota</taxon>
        <taxon>Fungi</taxon>
        <taxon>Dikarya</taxon>
        <taxon>Basidiomycota</taxon>
        <taxon>Agaricomycotina</taxon>
        <taxon>Tremellomycetes</taxon>
        <taxon>Tremellales</taxon>
        <taxon>Bulleribasidiaceae</taxon>
        <taxon>Dioszegia</taxon>
    </lineage>
</organism>
<dbReference type="PROSITE" id="PS50895">
    <property type="entry name" value="SURF1"/>
    <property type="match status" value="1"/>
</dbReference>
<keyword evidence="5" id="KW-0496">Mitochondrion</keyword>
<dbReference type="GO" id="GO:0033617">
    <property type="term" value="P:mitochondrial respiratory chain complex IV assembly"/>
    <property type="evidence" value="ECO:0007669"/>
    <property type="project" value="TreeGrafter"/>
</dbReference>
<evidence type="ECO:0000256" key="3">
    <source>
        <dbReference type="ARBA" id="ARBA00022989"/>
    </source>
</evidence>
<dbReference type="InterPro" id="IPR045214">
    <property type="entry name" value="Surf1/Surf4"/>
</dbReference>
<keyword evidence="3 5" id="KW-1133">Transmembrane helix</keyword>
<dbReference type="PANTHER" id="PTHR23427:SF2">
    <property type="entry name" value="SURFEIT LOCUS PROTEIN 1"/>
    <property type="match status" value="1"/>
</dbReference>
<accession>A0AA38HBV7</accession>
<feature type="transmembrane region" description="Helical" evidence="5">
    <location>
        <begin position="78"/>
        <end position="96"/>
    </location>
</feature>
<evidence type="ECO:0000256" key="5">
    <source>
        <dbReference type="RuleBase" id="RU363076"/>
    </source>
</evidence>
<keyword evidence="8" id="KW-1185">Reference proteome</keyword>
<dbReference type="EMBL" id="JAKWFO010000003">
    <property type="protein sequence ID" value="KAI9638432.1"/>
    <property type="molecule type" value="Genomic_DNA"/>
</dbReference>
<feature type="transmembrane region" description="Helical" evidence="5">
    <location>
        <begin position="292"/>
        <end position="311"/>
    </location>
</feature>
<dbReference type="RefSeq" id="XP_052948209.1">
    <property type="nucleotide sequence ID" value="XM_053089361.1"/>
</dbReference>
<evidence type="ECO:0000256" key="1">
    <source>
        <dbReference type="ARBA" id="ARBA00004370"/>
    </source>
</evidence>
<keyword evidence="5" id="KW-0999">Mitochondrion inner membrane</keyword>
<name>A0AA38HBV7_9TREE</name>
<dbReference type="CDD" id="cd06662">
    <property type="entry name" value="SURF1"/>
    <property type="match status" value="1"/>
</dbReference>
<evidence type="ECO:0000256" key="2">
    <source>
        <dbReference type="ARBA" id="ARBA00022692"/>
    </source>
</evidence>
<dbReference type="GeneID" id="77728566"/>
<comment type="caution">
    <text evidence="7">The sequence shown here is derived from an EMBL/GenBank/DDBJ whole genome shotgun (WGS) entry which is preliminary data.</text>
</comment>
<comment type="function">
    <text evidence="5">Probably involved in the biogenesis of the COX complex.</text>
</comment>
<dbReference type="PANTHER" id="PTHR23427">
    <property type="entry name" value="SURFEIT LOCUS PROTEIN"/>
    <property type="match status" value="1"/>
</dbReference>
<keyword evidence="4 5" id="KW-0472">Membrane</keyword>
<dbReference type="Pfam" id="PF02104">
    <property type="entry name" value="SURF1"/>
    <property type="match status" value="1"/>
</dbReference>
<sequence>MSVAPRLLSSLRASLRSAQPLRGPHISAARSAPVAGSVRSAGSRRFASSFGSSPLPSTASSSGTGGSRFRSQLAKPTTIVLIFVPILCGFLGVWQVKRLRWKVALIDEVERNLHKEPMVLPGNINLSALPDFSFRRILLQGRLLPLPILLGPQVKDGVPGYALIQPLVRPNGASTILLNRGFITTTRAAAIRAGKEGVPGPAQDEEVTVECMLMRPGEMGFWTPENKVEGNEWFWRDVVGMAEVAGGEEKGVQPVLVDAIDRGETPATYLMQRGIPVGRPAKVELRNQHLSYAYTWFSLSAATSAMLYFLLSRGRRAPRMDKRIRDL</sequence>
<evidence type="ECO:0000313" key="7">
    <source>
        <dbReference type="EMBL" id="KAI9638432.1"/>
    </source>
</evidence>
<evidence type="ECO:0000256" key="6">
    <source>
        <dbReference type="SAM" id="MobiDB-lite"/>
    </source>
</evidence>
<keyword evidence="2 5" id="KW-0812">Transmembrane</keyword>
<evidence type="ECO:0000256" key="4">
    <source>
        <dbReference type="ARBA" id="ARBA00023136"/>
    </source>
</evidence>
<evidence type="ECO:0000313" key="8">
    <source>
        <dbReference type="Proteomes" id="UP001164286"/>
    </source>
</evidence>
<comment type="similarity">
    <text evidence="5">Belongs to the SURF1 family.</text>
</comment>
<protein>
    <recommendedName>
        <fullName evidence="5">SURF1-like protein</fullName>
    </recommendedName>
</protein>
<dbReference type="AlphaFoldDB" id="A0AA38HBV7"/>
<dbReference type="InterPro" id="IPR002994">
    <property type="entry name" value="Surf1/Shy1"/>
</dbReference>
<feature type="region of interest" description="Disordered" evidence="6">
    <location>
        <begin position="46"/>
        <end position="68"/>
    </location>
</feature>
<dbReference type="Proteomes" id="UP001164286">
    <property type="component" value="Unassembled WGS sequence"/>
</dbReference>